<reference evidence="1" key="1">
    <citation type="submission" date="2021-11" db="EMBL/GenBank/DDBJ databases">
        <title>Fusarium solani-melongenae Genome sequencing and assembly.</title>
        <authorList>
            <person name="Xie S."/>
            <person name="Huang L."/>
            <person name="Zhang X."/>
        </authorList>
    </citation>
    <scope>NUCLEOTIDE SEQUENCE</scope>
    <source>
        <strain evidence="1">CRI 24-3</strain>
    </source>
</reference>
<proteinExistence type="predicted"/>
<dbReference type="Proteomes" id="UP000830768">
    <property type="component" value="Chromosome 6"/>
</dbReference>
<protein>
    <submittedName>
        <fullName evidence="1">Uncharacterized protein</fullName>
    </submittedName>
</protein>
<organism evidence="1 2">
    <name type="scientific">Fusarium solani subsp. cucurbitae</name>
    <name type="common">Neocosmosporum cucurbitae</name>
    <dbReference type="NCBI Taxonomy" id="2747967"/>
    <lineage>
        <taxon>Eukaryota</taxon>
        <taxon>Fungi</taxon>
        <taxon>Dikarya</taxon>
        <taxon>Ascomycota</taxon>
        <taxon>Pezizomycotina</taxon>
        <taxon>Sordariomycetes</taxon>
        <taxon>Hypocreomycetidae</taxon>
        <taxon>Hypocreales</taxon>
        <taxon>Nectriaceae</taxon>
        <taxon>Fusarium</taxon>
        <taxon>Fusarium solani species complex</taxon>
    </lineage>
</organism>
<gene>
    <name evidence="1" type="ORF">LCI18_007325</name>
</gene>
<evidence type="ECO:0000313" key="2">
    <source>
        <dbReference type="Proteomes" id="UP000830768"/>
    </source>
</evidence>
<keyword evidence="2" id="KW-1185">Reference proteome</keyword>
<name>A0ACD3Z5A4_FUSSC</name>
<accession>A0ACD3Z5A4</accession>
<sequence>MDSKYAVLQSLPETRLRQFAPGLTILQPLSRRGVGPGLIVLVSDTGVAGSSALAIENGVPSPLMKWAEEGYTVVEVTKTALARPDDAIRWALEELRSCKTVDIQDVVGLSMLAPASVPQIHHLAGKASALLQRTKGLTVYDYPSAKSFLFATPFQEEFSYTSEFISHTRNLSFLKQLMNGPYFDLEAICDELTYYEFDKRSVECTMGTMVQEPYVNHITTMTGRIGRERLTNLADTSNELISRSVGIDRVIDEFIFKCTHDTRIDWLLPGLGPTGRKLEITFTAVVNIRGDRLYHEHIIWDQGTVLAQLGLMPEYLPYHYRHPDATKGEPTKQPLEYRVPVTGLETAAKMRDKDAVESNQMILFKVREVSG</sequence>
<evidence type="ECO:0000313" key="1">
    <source>
        <dbReference type="EMBL" id="UPK96390.1"/>
    </source>
</evidence>
<dbReference type="EMBL" id="CP090035">
    <property type="protein sequence ID" value="UPK96390.1"/>
    <property type="molecule type" value="Genomic_DNA"/>
</dbReference>